<keyword evidence="2" id="KW-0732">Signal</keyword>
<evidence type="ECO:0000256" key="2">
    <source>
        <dbReference type="SAM" id="SignalP"/>
    </source>
</evidence>
<feature type="transmembrane region" description="Helical" evidence="1">
    <location>
        <begin position="224"/>
        <end position="242"/>
    </location>
</feature>
<sequence length="260" mass="27809">MLSFLLLILFSEQEVEGVLFVGASVRRGLPTFTGSILLSMSAVALMHAAAAWDRNTRQINHRPSTALQRMKDVEEAAAEATGLLESHSPGCAASQHGSGALAYAAYWHVATCTMACAALFAMGWVWDSALLKVDMRPLAPHTWSLRTGIAHLVVDSPVMGAVAFLLLFGIPALTMALSLMAPWSARAHHSALYLSDACCLDVFVWAVLVYRFEESQLITVKWDPYGVASLLGAAALVASTASTMRCAPVAQSCSKQAKLT</sequence>
<evidence type="ECO:0000256" key="1">
    <source>
        <dbReference type="SAM" id="Phobius"/>
    </source>
</evidence>
<keyword evidence="1" id="KW-1133">Transmembrane helix</keyword>
<dbReference type="AlphaFoldDB" id="A0A7S2JF83"/>
<reference evidence="3" key="1">
    <citation type="submission" date="2021-01" db="EMBL/GenBank/DDBJ databases">
        <authorList>
            <person name="Corre E."/>
            <person name="Pelletier E."/>
            <person name="Niang G."/>
            <person name="Scheremetjew M."/>
            <person name="Finn R."/>
            <person name="Kale V."/>
            <person name="Holt S."/>
            <person name="Cochrane G."/>
            <person name="Meng A."/>
            <person name="Brown T."/>
            <person name="Cohen L."/>
        </authorList>
    </citation>
    <scope>NUCLEOTIDE SEQUENCE</scope>
    <source>
        <strain evidence="3">UTEX LB 985</strain>
    </source>
</reference>
<feature type="transmembrane region" description="Helical" evidence="1">
    <location>
        <begin position="33"/>
        <end position="52"/>
    </location>
</feature>
<feature type="transmembrane region" description="Helical" evidence="1">
    <location>
        <begin position="158"/>
        <end position="179"/>
    </location>
</feature>
<feature type="signal peptide" evidence="2">
    <location>
        <begin position="1"/>
        <end position="17"/>
    </location>
</feature>
<name>A0A7S2JF83_9EUKA</name>
<protein>
    <recommendedName>
        <fullName evidence="4">Transmembrane protein 107</fullName>
    </recommendedName>
</protein>
<keyword evidence="1" id="KW-0472">Membrane</keyword>
<gene>
    <name evidence="3" type="ORF">CBRE1094_LOCUS43261</name>
</gene>
<feature type="transmembrane region" description="Helical" evidence="1">
    <location>
        <begin position="105"/>
        <end position="126"/>
    </location>
</feature>
<evidence type="ECO:0000313" key="3">
    <source>
        <dbReference type="EMBL" id="CAD9546041.1"/>
    </source>
</evidence>
<dbReference type="EMBL" id="HBGU01079301">
    <property type="protein sequence ID" value="CAD9546041.1"/>
    <property type="molecule type" value="Transcribed_RNA"/>
</dbReference>
<feature type="chain" id="PRO_5031303139" description="Transmembrane protein 107" evidence="2">
    <location>
        <begin position="18"/>
        <end position="260"/>
    </location>
</feature>
<feature type="transmembrane region" description="Helical" evidence="1">
    <location>
        <begin position="191"/>
        <end position="212"/>
    </location>
</feature>
<organism evidence="3">
    <name type="scientific">Haptolina brevifila</name>
    <dbReference type="NCBI Taxonomy" id="156173"/>
    <lineage>
        <taxon>Eukaryota</taxon>
        <taxon>Haptista</taxon>
        <taxon>Haptophyta</taxon>
        <taxon>Prymnesiophyceae</taxon>
        <taxon>Prymnesiales</taxon>
        <taxon>Prymnesiaceae</taxon>
        <taxon>Haptolina</taxon>
    </lineage>
</organism>
<proteinExistence type="predicted"/>
<keyword evidence="1" id="KW-0812">Transmembrane</keyword>
<evidence type="ECO:0008006" key="4">
    <source>
        <dbReference type="Google" id="ProtNLM"/>
    </source>
</evidence>
<accession>A0A7S2JF83</accession>